<dbReference type="Proteomes" id="UP001208570">
    <property type="component" value="Unassembled WGS sequence"/>
</dbReference>
<reference evidence="4" key="1">
    <citation type="journal article" date="2023" name="Mol. Biol. Evol.">
        <title>Third-Generation Sequencing Reveals the Adaptive Role of the Epigenome in Three Deep-Sea Polychaetes.</title>
        <authorList>
            <person name="Perez M."/>
            <person name="Aroh O."/>
            <person name="Sun Y."/>
            <person name="Lan Y."/>
            <person name="Juniper S.K."/>
            <person name="Young C.R."/>
            <person name="Angers B."/>
            <person name="Qian P.Y."/>
        </authorList>
    </citation>
    <scope>NUCLEOTIDE SEQUENCE</scope>
    <source>
        <strain evidence="4">P08H-3</strain>
    </source>
</reference>
<evidence type="ECO:0000313" key="4">
    <source>
        <dbReference type="EMBL" id="KAK2140404.1"/>
    </source>
</evidence>
<evidence type="ECO:0000256" key="2">
    <source>
        <dbReference type="ARBA" id="ARBA00023136"/>
    </source>
</evidence>
<comment type="caution">
    <text evidence="4">The sequence shown here is derived from an EMBL/GenBank/DDBJ whole genome shotgun (WGS) entry which is preliminary data.</text>
</comment>
<name>A0AAD9ITG1_9ANNE</name>
<dbReference type="InterPro" id="IPR006202">
    <property type="entry name" value="Neur_chan_lig-bd"/>
</dbReference>
<evidence type="ECO:0000256" key="1">
    <source>
        <dbReference type="ARBA" id="ARBA00004141"/>
    </source>
</evidence>
<sequence>MTILLYGLVSRCSTLTNCADVFSPDVENMAVIFDSGTVLYTSSVSVTSSCSLDLRYFPFDQHTCQLEFGSWTYNGDTVIG</sequence>
<dbReference type="InterPro" id="IPR006201">
    <property type="entry name" value="Neur_channel"/>
</dbReference>
<dbReference type="GO" id="GO:0004888">
    <property type="term" value="F:transmembrane signaling receptor activity"/>
    <property type="evidence" value="ECO:0007669"/>
    <property type="project" value="InterPro"/>
</dbReference>
<dbReference type="InterPro" id="IPR018000">
    <property type="entry name" value="Neurotransmitter_ion_chnl_CS"/>
</dbReference>
<evidence type="ECO:0000313" key="5">
    <source>
        <dbReference type="Proteomes" id="UP001208570"/>
    </source>
</evidence>
<keyword evidence="2" id="KW-0472">Membrane</keyword>
<organism evidence="4 5">
    <name type="scientific">Paralvinella palmiformis</name>
    <dbReference type="NCBI Taxonomy" id="53620"/>
    <lineage>
        <taxon>Eukaryota</taxon>
        <taxon>Metazoa</taxon>
        <taxon>Spiralia</taxon>
        <taxon>Lophotrochozoa</taxon>
        <taxon>Annelida</taxon>
        <taxon>Polychaeta</taxon>
        <taxon>Sedentaria</taxon>
        <taxon>Canalipalpata</taxon>
        <taxon>Terebellida</taxon>
        <taxon>Terebelliformia</taxon>
        <taxon>Alvinellidae</taxon>
        <taxon>Paralvinella</taxon>
    </lineage>
</organism>
<keyword evidence="5" id="KW-1185">Reference proteome</keyword>
<dbReference type="PROSITE" id="PS00236">
    <property type="entry name" value="NEUROTR_ION_CHANNEL"/>
    <property type="match status" value="1"/>
</dbReference>
<dbReference type="GO" id="GO:0005230">
    <property type="term" value="F:extracellular ligand-gated monoatomic ion channel activity"/>
    <property type="evidence" value="ECO:0007669"/>
    <property type="project" value="InterPro"/>
</dbReference>
<dbReference type="GO" id="GO:0016020">
    <property type="term" value="C:membrane"/>
    <property type="evidence" value="ECO:0007669"/>
    <property type="project" value="UniProtKB-SubCell"/>
</dbReference>
<dbReference type="InterPro" id="IPR036734">
    <property type="entry name" value="Neur_chan_lig-bd_sf"/>
</dbReference>
<dbReference type="EMBL" id="JAODUP010001367">
    <property type="protein sequence ID" value="KAK2140404.1"/>
    <property type="molecule type" value="Genomic_DNA"/>
</dbReference>
<dbReference type="AlphaFoldDB" id="A0AAD9ITG1"/>
<dbReference type="PANTHER" id="PTHR18945">
    <property type="entry name" value="NEUROTRANSMITTER GATED ION CHANNEL"/>
    <property type="match status" value="1"/>
</dbReference>
<gene>
    <name evidence="4" type="ORF">LSH36_1367g00027</name>
</gene>
<feature type="domain" description="Neurotransmitter-gated ion-channel ligand-binding" evidence="3">
    <location>
        <begin position="26"/>
        <end position="78"/>
    </location>
</feature>
<evidence type="ECO:0000259" key="3">
    <source>
        <dbReference type="Pfam" id="PF02931"/>
    </source>
</evidence>
<dbReference type="SUPFAM" id="SSF63712">
    <property type="entry name" value="Nicotinic receptor ligand binding domain-like"/>
    <property type="match status" value="1"/>
</dbReference>
<dbReference type="Pfam" id="PF02931">
    <property type="entry name" value="Neur_chan_LBD"/>
    <property type="match status" value="1"/>
</dbReference>
<comment type="subcellular location">
    <subcellularLocation>
        <location evidence="1">Membrane</location>
        <topology evidence="1">Multi-pass membrane protein</topology>
    </subcellularLocation>
</comment>
<dbReference type="Gene3D" id="2.70.170.10">
    <property type="entry name" value="Neurotransmitter-gated ion-channel ligand-binding domain"/>
    <property type="match status" value="1"/>
</dbReference>
<proteinExistence type="predicted"/>
<accession>A0AAD9ITG1</accession>
<protein>
    <recommendedName>
        <fullName evidence="3">Neurotransmitter-gated ion-channel ligand-binding domain-containing protein</fullName>
    </recommendedName>
</protein>